<dbReference type="Proteomes" id="UP000186230">
    <property type="component" value="Chromosome"/>
</dbReference>
<evidence type="ECO:0000313" key="2">
    <source>
        <dbReference type="Proteomes" id="UP000186230"/>
    </source>
</evidence>
<sequence length="406" mass="47195">MSYRLFEVFGIELEYMVVSRDQLHVKPIVDELFLKKNGEITSDIPNGKIEWSNELVAHVVELKTNGPTPNLKELPELFLQNIQEINQILEELNAQLLPSAAHPMMNPLLETQLWKHHYSKIYALYNRIFDCKGHGWSNVQSMHINLPFFDDEEFEKLHAAVRILLPVIPGLAASSPIIEKEFTGYKDSRMNFYKTNQKEIPQMTGKVIPEQVFSKKEYRETIFEPINKAIKPFDTENLLDQHFLNSRGAIARFDRNAIEIRVIDIQENPAADIAIAALIIAALRLLVSEELVSLEDQKTWTEEELFSIFDEVIKNAENTLIENKRYLAIFDLEKPSDVKTIWKTLYEKVRDQLAEDQQKHIEFILQNGSLSTRILKSLRNDFSEAHILKTYRKLGDCLQNNRMFRP</sequence>
<dbReference type="PANTHER" id="PTHR36510:SF1">
    <property type="entry name" value="GLUTAMATE--CYSTEINE LIGASE 2-RELATED"/>
    <property type="match status" value="1"/>
</dbReference>
<dbReference type="InterPro" id="IPR006336">
    <property type="entry name" value="GCS2"/>
</dbReference>
<dbReference type="RefSeq" id="WP_083645539.1">
    <property type="nucleotide sequence ID" value="NZ_AMRU01000004.1"/>
</dbReference>
<gene>
    <name evidence="1" type="ORF">GRFL_3234</name>
</gene>
<evidence type="ECO:0000313" key="1">
    <source>
        <dbReference type="EMBL" id="APU69958.1"/>
    </source>
</evidence>
<dbReference type="InterPro" id="IPR014746">
    <property type="entry name" value="Gln_synth/guanido_kin_cat_dom"/>
</dbReference>
<protein>
    <submittedName>
        <fullName evidence="1">Uncharacterized protein</fullName>
    </submittedName>
</protein>
<reference evidence="1 2" key="1">
    <citation type="submission" date="2016-07" db="EMBL/GenBank/DDBJ databases">
        <title>Multi-omics approach to identify versatile polysaccharide utilization systems of a marine flavobacterium Gramella flava.</title>
        <authorList>
            <person name="Tang K."/>
        </authorList>
    </citation>
    <scope>NUCLEOTIDE SEQUENCE [LARGE SCALE GENOMIC DNA]</scope>
    <source>
        <strain evidence="1 2">JLT2011</strain>
    </source>
</reference>
<dbReference type="STRING" id="1229726.GRFL_3234"/>
<keyword evidence="2" id="KW-1185">Reference proteome</keyword>
<dbReference type="SUPFAM" id="SSF55931">
    <property type="entry name" value="Glutamine synthetase/guanido kinase"/>
    <property type="match status" value="1"/>
</dbReference>
<dbReference type="KEGG" id="gfl:GRFL_3234"/>
<proteinExistence type="predicted"/>
<dbReference type="PANTHER" id="PTHR36510">
    <property type="entry name" value="GLUTAMATE--CYSTEINE LIGASE 2-RELATED"/>
    <property type="match status" value="1"/>
</dbReference>
<dbReference type="InterPro" id="IPR050141">
    <property type="entry name" value="GCL_type2/YbdK_subfam"/>
</dbReference>
<dbReference type="AlphaFoldDB" id="A0A1L7I8M8"/>
<dbReference type="Gene3D" id="3.30.590.20">
    <property type="match status" value="1"/>
</dbReference>
<organism evidence="1 2">
    <name type="scientific">Christiangramia flava JLT2011</name>
    <dbReference type="NCBI Taxonomy" id="1229726"/>
    <lineage>
        <taxon>Bacteria</taxon>
        <taxon>Pseudomonadati</taxon>
        <taxon>Bacteroidota</taxon>
        <taxon>Flavobacteriia</taxon>
        <taxon>Flavobacteriales</taxon>
        <taxon>Flavobacteriaceae</taxon>
        <taxon>Christiangramia</taxon>
    </lineage>
</organism>
<dbReference type="GO" id="GO:0042398">
    <property type="term" value="P:modified amino acid biosynthetic process"/>
    <property type="evidence" value="ECO:0007669"/>
    <property type="project" value="InterPro"/>
</dbReference>
<dbReference type="EMBL" id="CP016359">
    <property type="protein sequence ID" value="APU69958.1"/>
    <property type="molecule type" value="Genomic_DNA"/>
</dbReference>
<name>A0A1L7I8M8_9FLAO</name>
<dbReference type="Pfam" id="PF04107">
    <property type="entry name" value="GCS2"/>
    <property type="match status" value="1"/>
</dbReference>
<accession>A0A1L7I8M8</accession>
<dbReference type="GO" id="GO:0004357">
    <property type="term" value="F:glutamate-cysteine ligase activity"/>
    <property type="evidence" value="ECO:0007669"/>
    <property type="project" value="InterPro"/>
</dbReference>